<dbReference type="Pfam" id="PF07589">
    <property type="entry name" value="PEP-CTERM"/>
    <property type="match status" value="1"/>
</dbReference>
<organism evidence="3 4">
    <name type="scientific">Janthinobacterium fluminis</name>
    <dbReference type="NCBI Taxonomy" id="2987524"/>
    <lineage>
        <taxon>Bacteria</taxon>
        <taxon>Pseudomonadati</taxon>
        <taxon>Pseudomonadota</taxon>
        <taxon>Betaproteobacteria</taxon>
        <taxon>Burkholderiales</taxon>
        <taxon>Oxalobacteraceae</taxon>
        <taxon>Janthinobacterium</taxon>
    </lineage>
</organism>
<dbReference type="NCBIfam" id="TIGR02595">
    <property type="entry name" value="PEP_CTERM"/>
    <property type="match status" value="1"/>
</dbReference>
<sequence>MKKTLLALAMTGFFAASNAQASAYAMSFNEVTNLVITPTAGITFPPGNSTNNSSAVACLPNGTCLNNGGAGFVNTPFARMGAVPYVDNSYRAVNREANANSFALADASIDSRQFIGDPFTRARNMAEGLLLQTNTANATGGNSSATLLRSTFISTGNGRISFSFDSISFIRAYLVAAAAGSQAEGILALNFNIVGSPNNTAPGSTGLVFNWAPDGVAGGILGGTEGGDPYTMNISVTAMPGNPGPLVYAPTGCTLGSGCFRATTNRLAAGIYTLNLSMRETVNLQLVSLPEPGSILLLGIGLAALGLTTRRRSFVTA</sequence>
<gene>
    <name evidence="3" type="ORF">OIK44_01090</name>
</gene>
<protein>
    <submittedName>
        <fullName evidence="3">PEP-CTERM sorting domain-containing protein</fullName>
    </submittedName>
</protein>
<reference evidence="3 4" key="1">
    <citation type="submission" date="2022-10" db="EMBL/GenBank/DDBJ databases">
        <title>Janthinobacterium sp. hw3 Genome sequencing.</title>
        <authorList>
            <person name="Park S."/>
        </authorList>
    </citation>
    <scope>NUCLEOTIDE SEQUENCE [LARGE SCALE GENOMIC DNA]</scope>
    <source>
        <strain evidence="4">hw3</strain>
    </source>
</reference>
<comment type="caution">
    <text evidence="3">The sequence shown here is derived from an EMBL/GenBank/DDBJ whole genome shotgun (WGS) entry which is preliminary data.</text>
</comment>
<keyword evidence="1" id="KW-0732">Signal</keyword>
<accession>A0ABT5JUC8</accession>
<dbReference type="Proteomes" id="UP001221208">
    <property type="component" value="Unassembled WGS sequence"/>
</dbReference>
<evidence type="ECO:0000256" key="1">
    <source>
        <dbReference type="SAM" id="SignalP"/>
    </source>
</evidence>
<dbReference type="EMBL" id="JAQQXR010000001">
    <property type="protein sequence ID" value="MDC8756179.1"/>
    <property type="molecule type" value="Genomic_DNA"/>
</dbReference>
<feature type="domain" description="Ice-binding protein C-terminal" evidence="2">
    <location>
        <begin position="290"/>
        <end position="311"/>
    </location>
</feature>
<feature type="signal peptide" evidence="1">
    <location>
        <begin position="1"/>
        <end position="21"/>
    </location>
</feature>
<dbReference type="InterPro" id="IPR048213">
    <property type="entry name" value="EDSA_1-like"/>
</dbReference>
<dbReference type="RefSeq" id="WP_273668807.1">
    <property type="nucleotide sequence ID" value="NZ_JAQQXR010000001.1"/>
</dbReference>
<proteinExistence type="predicted"/>
<evidence type="ECO:0000313" key="3">
    <source>
        <dbReference type="EMBL" id="MDC8756179.1"/>
    </source>
</evidence>
<name>A0ABT5JUC8_9BURK</name>
<evidence type="ECO:0000313" key="4">
    <source>
        <dbReference type="Proteomes" id="UP001221208"/>
    </source>
</evidence>
<keyword evidence="4" id="KW-1185">Reference proteome</keyword>
<dbReference type="InterPro" id="IPR013424">
    <property type="entry name" value="Ice-binding_C"/>
</dbReference>
<dbReference type="NCBIfam" id="NF041538">
    <property type="entry name" value="PEP_EDSA_1"/>
    <property type="match status" value="1"/>
</dbReference>
<evidence type="ECO:0000259" key="2">
    <source>
        <dbReference type="Pfam" id="PF07589"/>
    </source>
</evidence>
<feature type="chain" id="PRO_5045486086" evidence="1">
    <location>
        <begin position="22"/>
        <end position="317"/>
    </location>
</feature>